<organism evidence="2 3">
    <name type="scientific">Candidatus Spechtbacteria bacterium RIFCSPLOWO2_12_FULL_38_22</name>
    <dbReference type="NCBI Taxonomy" id="1802165"/>
    <lineage>
        <taxon>Bacteria</taxon>
        <taxon>Candidatus Spechtiibacteriota</taxon>
    </lineage>
</organism>
<name>A0A1G2HID1_9BACT</name>
<accession>A0A1G2HID1</accession>
<evidence type="ECO:0000313" key="3">
    <source>
        <dbReference type="Proteomes" id="UP000176770"/>
    </source>
</evidence>
<dbReference type="InterPro" id="IPR014717">
    <property type="entry name" value="Transl_elong_EF1B/ribsomal_bS6"/>
</dbReference>
<gene>
    <name evidence="2" type="ORF">A3F94_00880</name>
</gene>
<dbReference type="EMBL" id="MHOK01000010">
    <property type="protein sequence ID" value="OGZ62020.1"/>
    <property type="molecule type" value="Genomic_DNA"/>
</dbReference>
<dbReference type="Proteomes" id="UP000176770">
    <property type="component" value="Unassembled WGS sequence"/>
</dbReference>
<keyword evidence="1" id="KW-0472">Membrane</keyword>
<protein>
    <recommendedName>
        <fullName evidence="4">Type II secretion system protein M</fullName>
    </recommendedName>
</protein>
<proteinExistence type="predicted"/>
<evidence type="ECO:0008006" key="4">
    <source>
        <dbReference type="Google" id="ProtNLM"/>
    </source>
</evidence>
<dbReference type="Gene3D" id="3.30.70.60">
    <property type="match status" value="1"/>
</dbReference>
<dbReference type="STRING" id="1802165.A3F94_00880"/>
<comment type="caution">
    <text evidence="2">The sequence shown here is derived from an EMBL/GenBank/DDBJ whole genome shotgun (WGS) entry which is preliminary data.</text>
</comment>
<reference evidence="2 3" key="1">
    <citation type="journal article" date="2016" name="Nat. Commun.">
        <title>Thousands of microbial genomes shed light on interconnected biogeochemical processes in an aquifer system.</title>
        <authorList>
            <person name="Anantharaman K."/>
            <person name="Brown C.T."/>
            <person name="Hug L.A."/>
            <person name="Sharon I."/>
            <person name="Castelle C.J."/>
            <person name="Probst A.J."/>
            <person name="Thomas B.C."/>
            <person name="Singh A."/>
            <person name="Wilkins M.J."/>
            <person name="Karaoz U."/>
            <person name="Brodie E.L."/>
            <person name="Williams K.H."/>
            <person name="Hubbard S.S."/>
            <person name="Banfield J.F."/>
        </authorList>
    </citation>
    <scope>NUCLEOTIDE SEQUENCE [LARGE SCALE GENOMIC DNA]</scope>
</reference>
<keyword evidence="1" id="KW-1133">Transmembrane helix</keyword>
<evidence type="ECO:0000313" key="2">
    <source>
        <dbReference type="EMBL" id="OGZ62020.1"/>
    </source>
</evidence>
<sequence>MINRNLYLQIATPVLVLFLGIFALWFFLLKPISSIGQEYKNNRLILAEVEQKAGLGGKLKKEFEKVEGSALVIQSSLLKIEDTLLFIEALEGAASKTNNTYSTNVVQEIKDESGKITTINFNIELSGNFSTLVSFLREIEEMPYLMNFIQVSVSVEDDEVLNTKATLQVYIQ</sequence>
<keyword evidence="1" id="KW-0812">Transmembrane</keyword>
<dbReference type="AlphaFoldDB" id="A0A1G2HID1"/>
<evidence type="ECO:0000256" key="1">
    <source>
        <dbReference type="SAM" id="Phobius"/>
    </source>
</evidence>
<feature type="transmembrane region" description="Helical" evidence="1">
    <location>
        <begin position="6"/>
        <end position="29"/>
    </location>
</feature>